<dbReference type="Gene3D" id="3.30.70.940">
    <property type="entry name" value="NusG, N-terminal domain"/>
    <property type="match status" value="1"/>
</dbReference>
<dbReference type="Proteomes" id="UP000176992">
    <property type="component" value="Unassembled WGS sequence"/>
</dbReference>
<dbReference type="InterPro" id="IPR006645">
    <property type="entry name" value="NGN-like_dom"/>
</dbReference>
<evidence type="ECO:0000259" key="9">
    <source>
        <dbReference type="SMART" id="SM00739"/>
    </source>
</evidence>
<name>A0A1F5Y9Y5_9BACT</name>
<evidence type="ECO:0000256" key="2">
    <source>
        <dbReference type="ARBA" id="ARBA00022814"/>
    </source>
</evidence>
<dbReference type="InterPro" id="IPR008991">
    <property type="entry name" value="Translation_prot_SH3-like_sf"/>
</dbReference>
<dbReference type="CDD" id="cd06091">
    <property type="entry name" value="KOW_NusG"/>
    <property type="match status" value="1"/>
</dbReference>
<accession>A0A1F5Y9Y5</accession>
<keyword evidence="2 5" id="KW-0889">Transcription antitermination</keyword>
<dbReference type="PANTHER" id="PTHR30265:SF2">
    <property type="entry name" value="TRANSCRIPTION TERMINATION_ANTITERMINATION PROTEIN NUSG"/>
    <property type="match status" value="1"/>
</dbReference>
<dbReference type="AlphaFoldDB" id="A0A1F5Y9Y5"/>
<dbReference type="SMART" id="SM00738">
    <property type="entry name" value="NGN"/>
    <property type="match status" value="1"/>
</dbReference>
<dbReference type="SMART" id="SM00739">
    <property type="entry name" value="KOW"/>
    <property type="match status" value="1"/>
</dbReference>
<dbReference type="InterPro" id="IPR043425">
    <property type="entry name" value="NusG-like"/>
</dbReference>
<dbReference type="SUPFAM" id="SSF82679">
    <property type="entry name" value="N-utilization substance G protein NusG, N-terminal domain"/>
    <property type="match status" value="1"/>
</dbReference>
<organism evidence="10 11">
    <name type="scientific">Candidatus Glassbacteria bacterium GWA2_58_10</name>
    <dbReference type="NCBI Taxonomy" id="1817865"/>
    <lineage>
        <taxon>Bacteria</taxon>
        <taxon>Candidatus Glassiibacteriota</taxon>
    </lineage>
</organism>
<dbReference type="CDD" id="cd09891">
    <property type="entry name" value="NGN_Bact_1"/>
    <property type="match status" value="1"/>
</dbReference>
<dbReference type="FunFam" id="2.30.30.30:FF:000002">
    <property type="entry name" value="Transcription termination/antitermination factor NusG"/>
    <property type="match status" value="1"/>
</dbReference>
<dbReference type="HAMAP" id="MF_00948">
    <property type="entry name" value="NusG"/>
    <property type="match status" value="1"/>
</dbReference>
<sequence>MEDSKWYVLQVYSGHENKVKIRIEKLISDMQAMGSEPKITEVMVPVEEVTELRNGKKVKIEKKLYPGYVLIHMIADEETLHTLSNTQGIIKFAGGGVKPHPLREHEVNKIVRREERPVAGGATEEIPFKIGEFVEVIDGPFTEFNGRVEEIYPEKGKVKVVVSLFGRPTPLELDFLQLKKL</sequence>
<gene>
    <name evidence="5" type="primary">nusG</name>
    <name evidence="10" type="ORF">A2Z86_12670</name>
</gene>
<dbReference type="InterPro" id="IPR047050">
    <property type="entry name" value="NGN"/>
</dbReference>
<dbReference type="Pfam" id="PF02357">
    <property type="entry name" value="NusG"/>
    <property type="match status" value="1"/>
</dbReference>
<dbReference type="InterPro" id="IPR001062">
    <property type="entry name" value="Transcrpt_antiterm_NusG"/>
</dbReference>
<feature type="domain" description="KOW" evidence="9">
    <location>
        <begin position="127"/>
        <end position="154"/>
    </location>
</feature>
<dbReference type="GO" id="GO:0006353">
    <property type="term" value="P:DNA-templated transcription termination"/>
    <property type="evidence" value="ECO:0007669"/>
    <property type="project" value="UniProtKB-UniRule"/>
</dbReference>
<evidence type="ECO:0000256" key="5">
    <source>
        <dbReference type="HAMAP-Rule" id="MF_00948"/>
    </source>
</evidence>
<keyword evidence="4 5" id="KW-0804">Transcription</keyword>
<evidence type="ECO:0000313" key="11">
    <source>
        <dbReference type="Proteomes" id="UP000176992"/>
    </source>
</evidence>
<proteinExistence type="inferred from homology"/>
<comment type="function">
    <text evidence="5 7">Participates in transcription elongation, termination and antitermination.</text>
</comment>
<dbReference type="Pfam" id="PF00467">
    <property type="entry name" value="KOW"/>
    <property type="match status" value="1"/>
</dbReference>
<dbReference type="Gene3D" id="2.30.30.30">
    <property type="match status" value="1"/>
</dbReference>
<dbReference type="InterPro" id="IPR005824">
    <property type="entry name" value="KOW"/>
</dbReference>
<feature type="domain" description="NusG-like N-terminal" evidence="8">
    <location>
        <begin position="3"/>
        <end position="114"/>
    </location>
</feature>
<dbReference type="InterPro" id="IPR014722">
    <property type="entry name" value="Rib_uL2_dom2"/>
</dbReference>
<dbReference type="PANTHER" id="PTHR30265">
    <property type="entry name" value="RHO-INTERACTING TRANSCRIPTION TERMINATION FACTOR NUSG"/>
    <property type="match status" value="1"/>
</dbReference>
<dbReference type="InterPro" id="IPR036735">
    <property type="entry name" value="NGN_dom_sf"/>
</dbReference>
<evidence type="ECO:0000256" key="4">
    <source>
        <dbReference type="ARBA" id="ARBA00023163"/>
    </source>
</evidence>
<keyword evidence="1 5" id="KW-0806">Transcription termination</keyword>
<dbReference type="NCBIfam" id="TIGR00922">
    <property type="entry name" value="nusG"/>
    <property type="match status" value="1"/>
</dbReference>
<evidence type="ECO:0000256" key="1">
    <source>
        <dbReference type="ARBA" id="ARBA00022472"/>
    </source>
</evidence>
<dbReference type="GO" id="GO:0032784">
    <property type="term" value="P:regulation of DNA-templated transcription elongation"/>
    <property type="evidence" value="ECO:0007669"/>
    <property type="project" value="InterPro"/>
</dbReference>
<dbReference type="SUPFAM" id="SSF50104">
    <property type="entry name" value="Translation proteins SH3-like domain"/>
    <property type="match status" value="1"/>
</dbReference>
<evidence type="ECO:0000256" key="3">
    <source>
        <dbReference type="ARBA" id="ARBA00023015"/>
    </source>
</evidence>
<keyword evidence="3 5" id="KW-0805">Transcription regulation</keyword>
<evidence type="ECO:0000313" key="10">
    <source>
        <dbReference type="EMBL" id="OGF97040.1"/>
    </source>
</evidence>
<dbReference type="GO" id="GO:0031564">
    <property type="term" value="P:transcription antitermination"/>
    <property type="evidence" value="ECO:0007669"/>
    <property type="project" value="UniProtKB-UniRule"/>
</dbReference>
<evidence type="ECO:0000256" key="6">
    <source>
        <dbReference type="NCBIfam" id="TIGR00922"/>
    </source>
</evidence>
<protein>
    <recommendedName>
        <fullName evidence="5 6">Transcription termination/antitermination protein NusG</fullName>
    </recommendedName>
</protein>
<comment type="caution">
    <text evidence="10">The sequence shown here is derived from an EMBL/GenBank/DDBJ whole genome shotgun (WGS) entry which is preliminary data.</text>
</comment>
<comment type="similarity">
    <text evidence="5 7">Belongs to the NusG family.</text>
</comment>
<dbReference type="GO" id="GO:0005829">
    <property type="term" value="C:cytosol"/>
    <property type="evidence" value="ECO:0007669"/>
    <property type="project" value="TreeGrafter"/>
</dbReference>
<dbReference type="GO" id="GO:0006354">
    <property type="term" value="P:DNA-templated transcription elongation"/>
    <property type="evidence" value="ECO:0007669"/>
    <property type="project" value="UniProtKB-UniRule"/>
</dbReference>
<reference evidence="10 11" key="1">
    <citation type="journal article" date="2016" name="Nat. Commun.">
        <title>Thousands of microbial genomes shed light on interconnected biogeochemical processes in an aquifer system.</title>
        <authorList>
            <person name="Anantharaman K."/>
            <person name="Brown C.T."/>
            <person name="Hug L.A."/>
            <person name="Sharon I."/>
            <person name="Castelle C.J."/>
            <person name="Probst A.J."/>
            <person name="Thomas B.C."/>
            <person name="Singh A."/>
            <person name="Wilkins M.J."/>
            <person name="Karaoz U."/>
            <person name="Brodie E.L."/>
            <person name="Williams K.H."/>
            <person name="Hubbard S.S."/>
            <person name="Banfield J.F."/>
        </authorList>
    </citation>
    <scope>NUCLEOTIDE SEQUENCE [LARGE SCALE GENOMIC DNA]</scope>
</reference>
<dbReference type="PRINTS" id="PR00338">
    <property type="entry name" value="NUSGTNSCPFCT"/>
</dbReference>
<dbReference type="EMBL" id="MFIV01000243">
    <property type="protein sequence ID" value="OGF97040.1"/>
    <property type="molecule type" value="Genomic_DNA"/>
</dbReference>
<evidence type="ECO:0000256" key="7">
    <source>
        <dbReference type="RuleBase" id="RU000538"/>
    </source>
</evidence>
<evidence type="ECO:0000259" key="8">
    <source>
        <dbReference type="SMART" id="SM00738"/>
    </source>
</evidence>